<accession>A0ACB8SNB6</accession>
<comment type="caution">
    <text evidence="1">The sequence shown here is derived from an EMBL/GenBank/DDBJ whole genome shotgun (WGS) entry which is preliminary data.</text>
</comment>
<dbReference type="EMBL" id="MU277247">
    <property type="protein sequence ID" value="KAI0057435.1"/>
    <property type="molecule type" value="Genomic_DNA"/>
</dbReference>
<sequence>MTYHAPTVSVDFALSVLPPHHITEKSMIKILRHLKRSGDIVDTRWKGFETDPAKVDKHEDKVFAPLPNVVSAITSACSKIIPSLGKETVILSNPAKTPSSARFNTSKPDGNMHLVGMPCQELVQKVAPRQEVKERWEDTAVTLEYKKSDDEASVVDNNRKILWSLYHMLRNDPSRRFVIGITIENAQTRIWFCSRSMIFVSEQFNFIAEYKTFVKIISSLSFAPETDLGWDPTIKRVDVTHDGQCIYQIQVHENGSSDSKSYITNEVIFNVDAGTIERPATRIFKVQEIGSDNRPIGVDFFLTDTWVDEDRTPEGDLIGSMLKKILTEEGREAAAAAQRYFQTIVQHGDVKIEGRVDHTLHVVMRGQSIPSDSDSYTLVNPPVPLSDEAWQQAGLILSGRLHDHRVGVELNKQPRVHRRTVSKEVGRSLHTVHNFVHIFGGLRDAVEALHVMYKCGYVHRDVGTANILYVPGQGGILVGLECANTSQGPWARRHDSQLSAPYFLPLEVALRGYIYWTKSSRKDTIPPFHSNPLHDLEAILWISIWMFVMHVPPDHAASTDYNIHAQMGVYDDLFPHSVSSTGEFVMGRRLNAFIDPNIWTEVLHPDFQPLADIIAELVMTLVDRHKRAETGVMVDESAFEGIHSIFIKALAKVAKAAPVGDMKFIEADLLLRHQKKPQTKTKETVTSEAQLDYNAWDVEDDDDDDDEDDEGQATQGNDDEGADANDEGT</sequence>
<evidence type="ECO:0000313" key="2">
    <source>
        <dbReference type="Proteomes" id="UP000814140"/>
    </source>
</evidence>
<keyword evidence="2" id="KW-1185">Reference proteome</keyword>
<reference evidence="1" key="2">
    <citation type="journal article" date="2022" name="New Phytol.">
        <title>Evolutionary transition to the ectomycorrhizal habit in the genomes of a hyperdiverse lineage of mushroom-forming fungi.</title>
        <authorList>
            <person name="Looney B."/>
            <person name="Miyauchi S."/>
            <person name="Morin E."/>
            <person name="Drula E."/>
            <person name="Courty P.E."/>
            <person name="Kohler A."/>
            <person name="Kuo A."/>
            <person name="LaButti K."/>
            <person name="Pangilinan J."/>
            <person name="Lipzen A."/>
            <person name="Riley R."/>
            <person name="Andreopoulos W."/>
            <person name="He G."/>
            <person name="Johnson J."/>
            <person name="Nolan M."/>
            <person name="Tritt A."/>
            <person name="Barry K.W."/>
            <person name="Grigoriev I.V."/>
            <person name="Nagy L.G."/>
            <person name="Hibbett D."/>
            <person name="Henrissat B."/>
            <person name="Matheny P.B."/>
            <person name="Labbe J."/>
            <person name="Martin F.M."/>
        </authorList>
    </citation>
    <scope>NUCLEOTIDE SEQUENCE</scope>
    <source>
        <strain evidence="1">HHB10654</strain>
    </source>
</reference>
<gene>
    <name evidence="1" type="ORF">BV25DRAFT_1428083</name>
</gene>
<organism evidence="1 2">
    <name type="scientific">Artomyces pyxidatus</name>
    <dbReference type="NCBI Taxonomy" id="48021"/>
    <lineage>
        <taxon>Eukaryota</taxon>
        <taxon>Fungi</taxon>
        <taxon>Dikarya</taxon>
        <taxon>Basidiomycota</taxon>
        <taxon>Agaricomycotina</taxon>
        <taxon>Agaricomycetes</taxon>
        <taxon>Russulales</taxon>
        <taxon>Auriscalpiaceae</taxon>
        <taxon>Artomyces</taxon>
    </lineage>
</organism>
<name>A0ACB8SNB6_9AGAM</name>
<protein>
    <submittedName>
        <fullName evidence="1">Uncharacterized protein</fullName>
    </submittedName>
</protein>
<evidence type="ECO:0000313" key="1">
    <source>
        <dbReference type="EMBL" id="KAI0057435.1"/>
    </source>
</evidence>
<dbReference type="Proteomes" id="UP000814140">
    <property type="component" value="Unassembled WGS sequence"/>
</dbReference>
<proteinExistence type="predicted"/>
<reference evidence="1" key="1">
    <citation type="submission" date="2021-03" db="EMBL/GenBank/DDBJ databases">
        <authorList>
            <consortium name="DOE Joint Genome Institute"/>
            <person name="Ahrendt S."/>
            <person name="Looney B.P."/>
            <person name="Miyauchi S."/>
            <person name="Morin E."/>
            <person name="Drula E."/>
            <person name="Courty P.E."/>
            <person name="Chicoki N."/>
            <person name="Fauchery L."/>
            <person name="Kohler A."/>
            <person name="Kuo A."/>
            <person name="Labutti K."/>
            <person name="Pangilinan J."/>
            <person name="Lipzen A."/>
            <person name="Riley R."/>
            <person name="Andreopoulos W."/>
            <person name="He G."/>
            <person name="Johnson J."/>
            <person name="Barry K.W."/>
            <person name="Grigoriev I.V."/>
            <person name="Nagy L."/>
            <person name="Hibbett D."/>
            <person name="Henrissat B."/>
            <person name="Matheny P.B."/>
            <person name="Labbe J."/>
            <person name="Martin F."/>
        </authorList>
    </citation>
    <scope>NUCLEOTIDE SEQUENCE</scope>
    <source>
        <strain evidence="1">HHB10654</strain>
    </source>
</reference>